<dbReference type="RefSeq" id="WP_145264934.1">
    <property type="nucleotide sequence ID" value="NZ_CP036316.1"/>
</dbReference>
<proteinExistence type="predicted"/>
<reference evidence="1 2" key="1">
    <citation type="submission" date="2019-02" db="EMBL/GenBank/DDBJ databases">
        <title>Deep-cultivation of Planctomycetes and their phenomic and genomic characterization uncovers novel biology.</title>
        <authorList>
            <person name="Wiegand S."/>
            <person name="Jogler M."/>
            <person name="Boedeker C."/>
            <person name="Pinto D."/>
            <person name="Vollmers J."/>
            <person name="Rivas-Marin E."/>
            <person name="Kohn T."/>
            <person name="Peeters S.H."/>
            <person name="Heuer A."/>
            <person name="Rast P."/>
            <person name="Oberbeckmann S."/>
            <person name="Bunk B."/>
            <person name="Jeske O."/>
            <person name="Meyerdierks A."/>
            <person name="Storesund J.E."/>
            <person name="Kallscheuer N."/>
            <person name="Luecker S."/>
            <person name="Lage O.M."/>
            <person name="Pohl T."/>
            <person name="Merkel B.J."/>
            <person name="Hornburger P."/>
            <person name="Mueller R.-W."/>
            <person name="Bruemmer F."/>
            <person name="Labrenz M."/>
            <person name="Spormann A.M."/>
            <person name="Op den Camp H."/>
            <person name="Overmann J."/>
            <person name="Amann R."/>
            <person name="Jetten M.S.M."/>
            <person name="Mascher T."/>
            <person name="Medema M.H."/>
            <person name="Devos D.P."/>
            <person name="Kaster A.-K."/>
            <person name="Ovreas L."/>
            <person name="Rohde M."/>
            <person name="Galperin M.Y."/>
            <person name="Jogler C."/>
        </authorList>
    </citation>
    <scope>NUCLEOTIDE SEQUENCE [LARGE SCALE GENOMIC DNA]</scope>
    <source>
        <strain evidence="1 2">V22</strain>
    </source>
</reference>
<sequence>MSRKPLSREVLVRRVLDYADDPEAAFTVMDFARRQRTAPATILKYFPGGGWADLLAAAGLSHRQRFSHGAEGELLKRPGERQGAVDAIRRWSRGRLVAKLKEFAEQTEGSITAAKFRSWVPVSATTIAKYFPDGWEELKAEAGLPAGRAAAEKYTYTMQQILEGYGECRRHLGGNRPLMRHIRRYCAFSPQIVQNRFGSLAVLHLTWEKYEKTGEIPDPLPEPGEPSMECAEELYNLPPLGPLPTSLNTYDLMRYARGQ</sequence>
<dbReference type="OrthoDB" id="296452at2"/>
<accession>A0A517TCK3</accession>
<protein>
    <submittedName>
        <fullName evidence="1">Uncharacterized protein</fullName>
    </submittedName>
</protein>
<evidence type="ECO:0000313" key="2">
    <source>
        <dbReference type="Proteomes" id="UP000319976"/>
    </source>
</evidence>
<dbReference type="Proteomes" id="UP000319976">
    <property type="component" value="Chromosome"/>
</dbReference>
<keyword evidence="2" id="KW-1185">Reference proteome</keyword>
<dbReference type="KEGG" id="chya:V22_33680"/>
<dbReference type="EMBL" id="CP036316">
    <property type="protein sequence ID" value="QDT66104.1"/>
    <property type="molecule type" value="Genomic_DNA"/>
</dbReference>
<dbReference type="AlphaFoldDB" id="A0A517TCK3"/>
<evidence type="ECO:0000313" key="1">
    <source>
        <dbReference type="EMBL" id="QDT66104.1"/>
    </source>
</evidence>
<organism evidence="1 2">
    <name type="scientific">Calycomorphotria hydatis</name>
    <dbReference type="NCBI Taxonomy" id="2528027"/>
    <lineage>
        <taxon>Bacteria</taxon>
        <taxon>Pseudomonadati</taxon>
        <taxon>Planctomycetota</taxon>
        <taxon>Planctomycetia</taxon>
        <taxon>Planctomycetales</taxon>
        <taxon>Planctomycetaceae</taxon>
        <taxon>Calycomorphotria</taxon>
    </lineage>
</organism>
<gene>
    <name evidence="1" type="ORF">V22_33680</name>
</gene>
<name>A0A517TCK3_9PLAN</name>